<feature type="site" description="Electron transfer via tryptophanyl radical" evidence="19">
    <location>
        <position position="413"/>
    </location>
</feature>
<keyword evidence="16" id="KW-0675">Receptor</keyword>
<dbReference type="GO" id="GO:0071949">
    <property type="term" value="F:FAD binding"/>
    <property type="evidence" value="ECO:0007669"/>
    <property type="project" value="TreeGrafter"/>
</dbReference>
<dbReference type="PROSITE" id="PS00394">
    <property type="entry name" value="DNA_PHOTOLYASES_1_1"/>
    <property type="match status" value="1"/>
</dbReference>
<evidence type="ECO:0000313" key="21">
    <source>
        <dbReference type="EMBL" id="CRK90905.1"/>
    </source>
</evidence>
<keyword evidence="22" id="KW-1185">Reference proteome</keyword>
<organism evidence="21 22">
    <name type="scientific">Clunio marinus</name>
    <dbReference type="NCBI Taxonomy" id="568069"/>
    <lineage>
        <taxon>Eukaryota</taxon>
        <taxon>Metazoa</taxon>
        <taxon>Ecdysozoa</taxon>
        <taxon>Arthropoda</taxon>
        <taxon>Hexapoda</taxon>
        <taxon>Insecta</taxon>
        <taxon>Pterygota</taxon>
        <taxon>Neoptera</taxon>
        <taxon>Endopterygota</taxon>
        <taxon>Diptera</taxon>
        <taxon>Nematocera</taxon>
        <taxon>Chironomoidea</taxon>
        <taxon>Chironomidae</taxon>
        <taxon>Clunio</taxon>
    </lineage>
</organism>
<evidence type="ECO:0000256" key="11">
    <source>
        <dbReference type="ARBA" id="ARBA00022827"/>
    </source>
</evidence>
<dbReference type="InterPro" id="IPR006050">
    <property type="entry name" value="DNA_photolyase_N"/>
</dbReference>
<dbReference type="Gene3D" id="3.40.50.620">
    <property type="entry name" value="HUPs"/>
    <property type="match status" value="1"/>
</dbReference>
<evidence type="ECO:0000256" key="13">
    <source>
        <dbReference type="ARBA" id="ARBA00023015"/>
    </source>
</evidence>
<evidence type="ECO:0000313" key="22">
    <source>
        <dbReference type="Proteomes" id="UP000183832"/>
    </source>
</evidence>
<dbReference type="Gene3D" id="1.10.579.10">
    <property type="entry name" value="DNA Cyclobutane Dipyrimidine Photolyase, subunit A, domain 3"/>
    <property type="match status" value="1"/>
</dbReference>
<dbReference type="InterPro" id="IPR014729">
    <property type="entry name" value="Rossmann-like_a/b/a_fold"/>
</dbReference>
<keyword evidence="17" id="KW-0539">Nucleus</keyword>
<evidence type="ECO:0000256" key="2">
    <source>
        <dbReference type="ARBA" id="ARBA00004556"/>
    </source>
</evidence>
<dbReference type="AlphaFoldDB" id="A0A1J1HXN3"/>
<dbReference type="PANTHER" id="PTHR11455:SF17">
    <property type="entry name" value="CRYPTOCHROME-1"/>
    <property type="match status" value="1"/>
</dbReference>
<reference evidence="21 22" key="1">
    <citation type="submission" date="2015-04" db="EMBL/GenBank/DDBJ databases">
        <authorList>
            <person name="Syromyatnikov M.Y."/>
            <person name="Popov V.N."/>
        </authorList>
    </citation>
    <scope>NUCLEOTIDE SEQUENCE [LARGE SCALE GENOMIC DNA]</scope>
</reference>
<dbReference type="SUPFAM" id="SSF48173">
    <property type="entry name" value="Cryptochrome/photolyase FAD-binding domain"/>
    <property type="match status" value="1"/>
</dbReference>
<proteinExistence type="inferred from homology"/>
<dbReference type="GO" id="GO:0009881">
    <property type="term" value="F:photoreceptor activity"/>
    <property type="evidence" value="ECO:0007669"/>
    <property type="project" value="UniProtKB-KW"/>
</dbReference>
<protein>
    <recommendedName>
        <fullName evidence="4">Cryptochrome-1</fullName>
    </recommendedName>
</protein>
<feature type="binding site" evidence="18">
    <location>
        <begin position="403"/>
        <end position="405"/>
    </location>
    <ligand>
        <name>FAD</name>
        <dbReference type="ChEBI" id="CHEBI:57692"/>
    </ligand>
</feature>
<dbReference type="SUPFAM" id="SSF52425">
    <property type="entry name" value="Cryptochrome/photolyase, N-terminal domain"/>
    <property type="match status" value="1"/>
</dbReference>
<dbReference type="GO" id="GO:0032922">
    <property type="term" value="P:circadian regulation of gene expression"/>
    <property type="evidence" value="ECO:0007669"/>
    <property type="project" value="TreeGrafter"/>
</dbReference>
<feature type="binding site" evidence="18">
    <location>
        <position position="246"/>
    </location>
    <ligand>
        <name>FAD</name>
        <dbReference type="ChEBI" id="CHEBI:57692"/>
    </ligand>
</feature>
<dbReference type="GO" id="GO:0006950">
    <property type="term" value="P:response to stress"/>
    <property type="evidence" value="ECO:0007669"/>
    <property type="project" value="UniProtKB-ARBA"/>
</dbReference>
<keyword evidence="8" id="KW-0716">Sensory transduction</keyword>
<dbReference type="InterPro" id="IPR036155">
    <property type="entry name" value="Crypto/Photolyase_N_sf"/>
</dbReference>
<dbReference type="InterPro" id="IPR018394">
    <property type="entry name" value="DNA_photolyase_1_CS_C"/>
</dbReference>
<dbReference type="STRING" id="568069.A0A1J1HXN3"/>
<keyword evidence="13" id="KW-0805">Transcription regulation</keyword>
<evidence type="ECO:0000256" key="9">
    <source>
        <dbReference type="ARBA" id="ARBA00022630"/>
    </source>
</evidence>
<evidence type="ECO:0000256" key="17">
    <source>
        <dbReference type="ARBA" id="ARBA00023242"/>
    </source>
</evidence>
<comment type="similarity">
    <text evidence="3">Belongs to the DNA photolyase class-1 family.</text>
</comment>
<evidence type="ECO:0000256" key="15">
    <source>
        <dbReference type="ARBA" id="ARBA00023163"/>
    </source>
</evidence>
<keyword evidence="12" id="KW-0157">Chromophore</keyword>
<keyword evidence="10" id="KW-0547">Nucleotide-binding</keyword>
<dbReference type="EMBL" id="CVRI01000020">
    <property type="protein sequence ID" value="CRK90905.1"/>
    <property type="molecule type" value="Genomic_DNA"/>
</dbReference>
<dbReference type="GO" id="GO:0003677">
    <property type="term" value="F:DNA binding"/>
    <property type="evidence" value="ECO:0007669"/>
    <property type="project" value="TreeGrafter"/>
</dbReference>
<gene>
    <name evidence="21" type="primary">putative Cryptochrome-1</name>
    <name evidence="21" type="ORF">CLUMA_CG004594</name>
</gene>
<evidence type="ECO:0000256" key="14">
    <source>
        <dbReference type="ARBA" id="ARBA00023108"/>
    </source>
</evidence>
<evidence type="ECO:0000256" key="19">
    <source>
        <dbReference type="PIRSR" id="PIRSR602081-2"/>
    </source>
</evidence>
<dbReference type="GO" id="GO:0048471">
    <property type="term" value="C:perinuclear region of cytoplasm"/>
    <property type="evidence" value="ECO:0007669"/>
    <property type="project" value="UniProtKB-SubCell"/>
</dbReference>
<keyword evidence="14" id="KW-0090">Biological rhythms</keyword>
<evidence type="ECO:0000256" key="1">
    <source>
        <dbReference type="ARBA" id="ARBA00004123"/>
    </source>
</evidence>
<dbReference type="InterPro" id="IPR002081">
    <property type="entry name" value="Cryptochrome/DNA_photolyase_1"/>
</dbReference>
<evidence type="ECO:0000256" key="12">
    <source>
        <dbReference type="ARBA" id="ARBA00022991"/>
    </source>
</evidence>
<comment type="cofactor">
    <cofactor evidence="18">
        <name>FAD</name>
        <dbReference type="ChEBI" id="CHEBI:57692"/>
    </cofactor>
    <text evidence="18">Binds 1 FAD per subunit.</text>
</comment>
<keyword evidence="15" id="KW-0804">Transcription</keyword>
<feature type="site" description="Electron transfer via tryptophanyl radical" evidence="19">
    <location>
        <position position="335"/>
    </location>
</feature>
<keyword evidence="6" id="KW-0678">Repressor</keyword>
<evidence type="ECO:0000256" key="16">
    <source>
        <dbReference type="ARBA" id="ARBA00023170"/>
    </source>
</evidence>
<keyword evidence="5" id="KW-0963">Cytoplasm</keyword>
<evidence type="ECO:0000259" key="20">
    <source>
        <dbReference type="PROSITE" id="PS51645"/>
    </source>
</evidence>
<accession>A0A1J1HXN3</accession>
<keyword evidence="9 18" id="KW-0285">Flavoprotein</keyword>
<dbReference type="PANTHER" id="PTHR11455">
    <property type="entry name" value="CRYPTOCHROME"/>
    <property type="match status" value="1"/>
</dbReference>
<dbReference type="GO" id="GO:0005634">
    <property type="term" value="C:nucleus"/>
    <property type="evidence" value="ECO:0007669"/>
    <property type="project" value="UniProtKB-SubCell"/>
</dbReference>
<sequence length="538" mass="62350">MTKSVLWFRQGLRLHDNPALIEAINTDDGRRQVTFYPVFIFDGESAGTKDVGYNRMKFLLESLLDLDEQFKQLGAPGLFIFQGKPTEIFQNLHDNIGINKICFEQDCEYNERDNEIKYLSRELGIEVVEKVSHTLWNPEDIIRINGGFAPLTYQMLLHTVNVLGLPPRPVNNEVDFSQVNFGTIPEHHKINLRLMKSIPSPEDFLIFPENTGSDVYVNWNGGERHALEQMIDRVKHEEEAFASGTYLPNQANVDLMGSPKSMSAALRFGCLSVRRFYYTIHDKFNEVQDKMVYKLPGGHHITGQLMWREYFYTMSINNPYYGQIKNNPICLNIPWKSSEEDEILKWKQGRTGVPIIDASMRQLLAEGWLHHTLRNLTATFLTRTGLWISWEVGLQHFLKYLLDADLPICGGNWMWVSSSAFETLLDSSRCSIISLAHRLDPKGEYIKRYVPELRNFPMKYIHEPWRAPIDIQEDIECIIGQDYPSPMIDIVQALQINCNRMKKIRESLIESQPHVRPSNEDEIRTFFWIADEIAIQCN</sequence>
<evidence type="ECO:0000256" key="7">
    <source>
        <dbReference type="ARBA" id="ARBA00022543"/>
    </source>
</evidence>
<dbReference type="PROSITE" id="PS51645">
    <property type="entry name" value="PHR_CRY_ALPHA_BETA"/>
    <property type="match status" value="1"/>
</dbReference>
<feature type="binding site" evidence="18">
    <location>
        <begin position="304"/>
        <end position="311"/>
    </location>
    <ligand>
        <name>FAD</name>
        <dbReference type="ChEBI" id="CHEBI:57692"/>
    </ligand>
</feature>
<dbReference type="InterPro" id="IPR005101">
    <property type="entry name" value="Cryptochr/Photolyase_FAD-bd"/>
</dbReference>
<feature type="domain" description="Photolyase/cryptochrome alpha/beta" evidence="20">
    <location>
        <begin position="2"/>
        <end position="135"/>
    </location>
</feature>
<dbReference type="Gene3D" id="1.25.40.80">
    <property type="match status" value="1"/>
</dbReference>
<dbReference type="GO" id="GO:0045892">
    <property type="term" value="P:negative regulation of DNA-templated transcription"/>
    <property type="evidence" value="ECO:0007669"/>
    <property type="project" value="TreeGrafter"/>
</dbReference>
<evidence type="ECO:0000256" key="10">
    <source>
        <dbReference type="ARBA" id="ARBA00022741"/>
    </source>
</evidence>
<dbReference type="Proteomes" id="UP000183832">
    <property type="component" value="Unassembled WGS sequence"/>
</dbReference>
<dbReference type="OrthoDB" id="435881at2759"/>
<evidence type="ECO:0000256" key="8">
    <source>
        <dbReference type="ARBA" id="ARBA00022606"/>
    </source>
</evidence>
<name>A0A1J1HXN3_9DIPT</name>
<evidence type="ECO:0000256" key="3">
    <source>
        <dbReference type="ARBA" id="ARBA00005862"/>
    </source>
</evidence>
<feature type="site" description="Electron transfer via tryptophanyl radical" evidence="19">
    <location>
        <position position="390"/>
    </location>
</feature>
<dbReference type="PRINTS" id="PR00147">
    <property type="entry name" value="DNAPHOTLYASE"/>
</dbReference>
<dbReference type="GO" id="GO:0043153">
    <property type="term" value="P:entrainment of circadian clock by photoperiod"/>
    <property type="evidence" value="ECO:0007669"/>
    <property type="project" value="TreeGrafter"/>
</dbReference>
<evidence type="ECO:0000256" key="6">
    <source>
        <dbReference type="ARBA" id="ARBA00022491"/>
    </source>
</evidence>
<dbReference type="InterPro" id="IPR036134">
    <property type="entry name" value="Crypto/Photolyase_FAD-like_sf"/>
</dbReference>
<dbReference type="GO" id="GO:0006139">
    <property type="term" value="P:nucleobase-containing compound metabolic process"/>
    <property type="evidence" value="ECO:0007669"/>
    <property type="project" value="UniProtKB-ARBA"/>
</dbReference>
<comment type="subcellular location">
    <subcellularLocation>
        <location evidence="2">Cytoplasm</location>
        <location evidence="2">Perinuclear region</location>
    </subcellularLocation>
    <subcellularLocation>
        <location evidence="1">Nucleus</location>
    </subcellularLocation>
</comment>
<keyword evidence="7" id="KW-0600">Photoreceptor protein</keyword>
<evidence type="ECO:0000256" key="4">
    <source>
        <dbReference type="ARBA" id="ARBA00021159"/>
    </source>
</evidence>
<evidence type="ECO:0000256" key="18">
    <source>
        <dbReference type="PIRSR" id="PIRSR602081-1"/>
    </source>
</evidence>
<evidence type="ECO:0000256" key="5">
    <source>
        <dbReference type="ARBA" id="ARBA00022490"/>
    </source>
</evidence>
<dbReference type="Pfam" id="PF00875">
    <property type="entry name" value="DNA_photolyase"/>
    <property type="match status" value="1"/>
</dbReference>
<dbReference type="Pfam" id="PF03441">
    <property type="entry name" value="FAD_binding_7"/>
    <property type="match status" value="1"/>
</dbReference>
<keyword evidence="11 18" id="KW-0274">FAD</keyword>